<dbReference type="AlphaFoldDB" id="A0A953I1F8"/>
<dbReference type="RefSeq" id="WP_273378700.1">
    <property type="nucleotide sequence ID" value="NZ_PIUK01000042.1"/>
</dbReference>
<dbReference type="InterPro" id="IPR058038">
    <property type="entry name" value="BREX_BrxC_wHTH"/>
</dbReference>
<feature type="domain" description="Probable ATP-binding protein BrxC winged helix-turn-helix" evidence="2">
    <location>
        <begin position="795"/>
        <end position="870"/>
    </location>
</feature>
<evidence type="ECO:0000259" key="2">
    <source>
        <dbReference type="Pfam" id="PF25791"/>
    </source>
</evidence>
<sequence length="1196" mass="134888">MSATVRIVDLFEKPIDRRIEEVIKVDQTDEDTVYQELTEYVVTQSIRDQYLKVLEPYQETPQKPHEGIGVWISGFFGSGKSSFAKNLGYILEGRRIKGHFATDLFLQQANDPRLAVVLKTINEKIPTKAVIFDVATDRGVKTGSERITEIMYKAFLRELDYSDDLDLAELEIALEAAGELVEFEERFQAKYGKPWREARRLTIFAFNQASTILHEMHPETYPAPDSWARSRPKVDITPNLFAERVLELTSRRAPGRTLVFVVDEVGQYVGRNTDKMLDLQGVVQALGRVGKGRIWVMVTSQERLDEVVSNLDGTRVEYARLMDRFPIQVDLGPNDISEVTSRRVLTKKASLEGLLRDLYRQHEGALGMHTRLHGTSRRSELSQEQFVQLYPFLPYQIDLIIQIISGLRTQGGAGSHVGGSNRTLIKLAQQVIINPRVNLGEQPLGALVTLDMVYDLVEGNVAYEKRLEIADVVKNFGEHSWEARVVKAICLLQMVRDLPRTEDNLAAVLYPRVGHPPVLPEVEAALERLQAAQKVRKGEQGWELLSVEGKRWETERQGIPFGDREAAVIRKAQAAEIFRNLRPYRHLNLRTFFPTLYVDGEKLGGREGDLDLKLYLADEGPAYEERLTQRRDESRLNPNCLVWVAPVGEATLTLMKELHRSSEMVRRYGRESNLSKEQEKLLAEEKARLENLQREVRVRLQSDLLEGATYFRGVERSARMLGSSVDEVVHALLSNAVPEVFDKFALAAYPVKGGEAEALLTSTNLSGLPAVVSESGGMGLVVRRGGRYEINLDAPAAREVMDFIQQRHALGETVTGRALEDHFTRKRYGWDLDIIMLITAALFRGAAIEMTVQGQRIRTPSDPGAREPFTKVPHFRSASFAPRGDGLTLKDLTRAHRAYRELFGEEVELEEGALAAGIRKQLQEERERLLPLIRELSALRLPGADEVESLAQSLIGIANSPSDDAIRTFAQEAQAIRSGLEQARQMREALNVSARQTIENARSVLQNAWPALKVRAGTDPEVAAAGERLRQNLAALTWYQRLPTIAQDTQYLVDVYLKLYRDAWNRRNAAYERAVEEVKSLPGFAALEPSVQQRLLQPLLSRIGEPRDGSAITEPRYSPTLDQLDADFFAVEKLTQQVKVRLEELTQEEPVVTVPVSRFFPTSIANPEELDEALAALKEYCLKLIQDGNRIIFIIK</sequence>
<comment type="caution">
    <text evidence="3">The sequence shown here is derived from an EMBL/GenBank/DDBJ whole genome shotgun (WGS) entry which is preliminary data.</text>
</comment>
<evidence type="ECO:0000256" key="1">
    <source>
        <dbReference type="SAM" id="Coils"/>
    </source>
</evidence>
<dbReference type="InterPro" id="IPR047679">
    <property type="entry name" value="BREX_BrxC"/>
</dbReference>
<accession>A0A953I1F8</accession>
<evidence type="ECO:0000313" key="3">
    <source>
        <dbReference type="EMBL" id="MBY6275820.1"/>
    </source>
</evidence>
<proteinExistence type="predicted"/>
<feature type="coiled-coil region" evidence="1">
    <location>
        <begin position="675"/>
        <end position="702"/>
    </location>
</feature>
<gene>
    <name evidence="3" type="primary">brxC</name>
    <name evidence="3" type="ORF">CWE10_06285</name>
</gene>
<protein>
    <submittedName>
        <fullName evidence="3">BREX system P-loop protein BrxC</fullName>
    </submittedName>
</protein>
<organism evidence="3 4">
    <name type="scientific">Symbiobacterium thermophilum</name>
    <dbReference type="NCBI Taxonomy" id="2734"/>
    <lineage>
        <taxon>Bacteria</taxon>
        <taxon>Bacillati</taxon>
        <taxon>Bacillota</taxon>
        <taxon>Clostridia</taxon>
        <taxon>Eubacteriales</taxon>
        <taxon>Symbiobacteriaceae</taxon>
        <taxon>Symbiobacterium</taxon>
    </lineage>
</organism>
<dbReference type="EMBL" id="PIUK01000042">
    <property type="protein sequence ID" value="MBY6275820.1"/>
    <property type="molecule type" value="Genomic_DNA"/>
</dbReference>
<dbReference type="NCBIfam" id="NF033441">
    <property type="entry name" value="BREX_BrxC"/>
    <property type="match status" value="1"/>
</dbReference>
<reference evidence="3" key="1">
    <citation type="submission" date="2017-11" db="EMBL/GenBank/DDBJ databases">
        <title>Three new genomes from thermophilic consortium.</title>
        <authorList>
            <person name="Quaggio R."/>
            <person name="Amgarten D."/>
            <person name="Setubal J.C."/>
        </authorList>
    </citation>
    <scope>NUCLEOTIDE SEQUENCE</scope>
    <source>
        <strain evidence="3">ZCTH01-B2</strain>
    </source>
</reference>
<evidence type="ECO:0000313" key="4">
    <source>
        <dbReference type="Proteomes" id="UP000732377"/>
    </source>
</evidence>
<dbReference type="Proteomes" id="UP000732377">
    <property type="component" value="Unassembled WGS sequence"/>
</dbReference>
<name>A0A953I1F8_SYMTR</name>
<dbReference type="Pfam" id="PF25791">
    <property type="entry name" value="WHD_BREX_BrxC"/>
    <property type="match status" value="1"/>
</dbReference>
<keyword evidence="1" id="KW-0175">Coiled coil</keyword>